<dbReference type="Pfam" id="PF09655">
    <property type="entry name" value="Nitr_red_assoc"/>
    <property type="match status" value="1"/>
</dbReference>
<sequence length="152" mass="17314">MIFDFERDFAASLRCIPMIVRQKLDLVKIKLTLRQWSRFPAEAREKLVALPCATPQEQQAYYAQVAKDIDTYCDDALRPLENVDYAAWEKPDACPPDVLRQAREDDVPPPTAAQWAALPPLKRFVLVKLASSKHENMNFVPALKEFGLLPST</sequence>
<gene>
    <name evidence="1" type="ORF">E3202_05990</name>
</gene>
<protein>
    <recommendedName>
        <fullName evidence="3">Nitrate reductase associated protein</fullName>
    </recommendedName>
</protein>
<evidence type="ECO:0000313" key="1">
    <source>
        <dbReference type="EMBL" id="TPW34089.1"/>
    </source>
</evidence>
<name>A0A506UL76_9PROT</name>
<dbReference type="EMBL" id="SORZ01000002">
    <property type="protein sequence ID" value="TPW34089.1"/>
    <property type="molecule type" value="Genomic_DNA"/>
</dbReference>
<accession>A0A506UL76</accession>
<dbReference type="AlphaFoldDB" id="A0A506UL76"/>
<evidence type="ECO:0000313" key="2">
    <source>
        <dbReference type="Proteomes" id="UP000315037"/>
    </source>
</evidence>
<keyword evidence="2" id="KW-1185">Reference proteome</keyword>
<dbReference type="NCBIfam" id="TIGR02664">
    <property type="entry name" value="nitr_red_assoc"/>
    <property type="match status" value="1"/>
</dbReference>
<evidence type="ECO:0008006" key="3">
    <source>
        <dbReference type="Google" id="ProtNLM"/>
    </source>
</evidence>
<dbReference type="Proteomes" id="UP000315037">
    <property type="component" value="Unassembled WGS sequence"/>
</dbReference>
<comment type="caution">
    <text evidence="1">The sequence shown here is derived from an EMBL/GenBank/DDBJ whole genome shotgun (WGS) entry which is preliminary data.</text>
</comment>
<dbReference type="RefSeq" id="WP_165600760.1">
    <property type="nucleotide sequence ID" value="NZ_SORZ01000002.1"/>
</dbReference>
<reference evidence="1 2" key="1">
    <citation type="submission" date="2019-03" db="EMBL/GenBank/DDBJ databases">
        <title>The complete genome sequence of Neokomagataea sp. Jb2 NBRC113641.</title>
        <authorList>
            <person name="Chua K.-O."/>
            <person name="Chan K.-G."/>
            <person name="See-Too W.-S."/>
        </authorList>
    </citation>
    <scope>NUCLEOTIDE SEQUENCE [LARGE SCALE GENOMIC DNA]</scope>
    <source>
        <strain evidence="1 2">Jb2</strain>
    </source>
</reference>
<organism evidence="1 2">
    <name type="scientific">Oecophyllibacter saccharovorans</name>
    <dbReference type="NCBI Taxonomy" id="2558360"/>
    <lineage>
        <taxon>Bacteria</taxon>
        <taxon>Pseudomonadati</taxon>
        <taxon>Pseudomonadota</taxon>
        <taxon>Alphaproteobacteria</taxon>
        <taxon>Acetobacterales</taxon>
        <taxon>Acetobacteraceae</taxon>
        <taxon>Oecophyllibacter</taxon>
    </lineage>
</organism>
<dbReference type="InterPro" id="IPR013481">
    <property type="entry name" value="NarM"/>
</dbReference>
<proteinExistence type="predicted"/>